<dbReference type="GO" id="GO:0003678">
    <property type="term" value="F:DNA helicase activity"/>
    <property type="evidence" value="ECO:0007669"/>
    <property type="project" value="UniProtKB-EC"/>
</dbReference>
<keyword evidence="2 6" id="KW-0227">DNA damage</keyword>
<keyword evidence="9" id="KW-1185">Reference proteome</keyword>
<comment type="caution">
    <text evidence="8">The sequence shown here is derived from an EMBL/GenBank/DDBJ whole genome shotgun (WGS) entry which is preliminary data.</text>
</comment>
<gene>
    <name evidence="6 8" type="primary">ruvA</name>
    <name evidence="8" type="ORF">WNY58_12625</name>
</gene>
<feature type="region of interest" description="Domain III" evidence="6">
    <location>
        <begin position="160"/>
        <end position="210"/>
    </location>
</feature>
<dbReference type="HAMAP" id="MF_00031">
    <property type="entry name" value="DNA_HJ_migration_RuvA"/>
    <property type="match status" value="1"/>
</dbReference>
<keyword evidence="8" id="KW-0378">Hydrolase</keyword>
<name>A0ABU9TU84_9GAMM</name>
<dbReference type="InterPro" id="IPR000085">
    <property type="entry name" value="RuvA"/>
</dbReference>
<dbReference type="Pfam" id="PF14520">
    <property type="entry name" value="HHH_5"/>
    <property type="match status" value="1"/>
</dbReference>
<evidence type="ECO:0000256" key="5">
    <source>
        <dbReference type="ARBA" id="ARBA00023204"/>
    </source>
</evidence>
<dbReference type="InterPro" id="IPR036267">
    <property type="entry name" value="RuvA_C_sf"/>
</dbReference>
<comment type="similarity">
    <text evidence="6">Belongs to the RuvA family.</text>
</comment>
<dbReference type="SUPFAM" id="SSF47781">
    <property type="entry name" value="RuvA domain 2-like"/>
    <property type="match status" value="1"/>
</dbReference>
<evidence type="ECO:0000256" key="4">
    <source>
        <dbReference type="ARBA" id="ARBA00023172"/>
    </source>
</evidence>
<dbReference type="SMART" id="SM00278">
    <property type="entry name" value="HhH1"/>
    <property type="match status" value="2"/>
</dbReference>
<organism evidence="8 9">
    <name type="scientific">Neptuniibacter pectenicola</name>
    <dbReference type="NCBI Taxonomy" id="1806669"/>
    <lineage>
        <taxon>Bacteria</taxon>
        <taxon>Pseudomonadati</taxon>
        <taxon>Pseudomonadota</taxon>
        <taxon>Gammaproteobacteria</taxon>
        <taxon>Oceanospirillales</taxon>
        <taxon>Oceanospirillaceae</taxon>
        <taxon>Neptuniibacter</taxon>
    </lineage>
</organism>
<evidence type="ECO:0000313" key="8">
    <source>
        <dbReference type="EMBL" id="MEM5537232.1"/>
    </source>
</evidence>
<dbReference type="Proteomes" id="UP001449225">
    <property type="component" value="Unassembled WGS sequence"/>
</dbReference>
<dbReference type="RefSeq" id="WP_067987622.1">
    <property type="nucleotide sequence ID" value="NZ_JBBMRA010000012.1"/>
</dbReference>
<feature type="domain" description="Helix-hairpin-helix DNA-binding motif class 1" evidence="7">
    <location>
        <begin position="108"/>
        <end position="127"/>
    </location>
</feature>
<comment type="function">
    <text evidence="6">The RuvA-RuvB-RuvC complex processes Holliday junction (HJ) DNA during genetic recombination and DNA repair, while the RuvA-RuvB complex plays an important role in the rescue of blocked DNA replication forks via replication fork reversal (RFR). RuvA specifically binds to HJ cruciform DNA, conferring on it an open structure. The RuvB hexamer acts as an ATP-dependent pump, pulling dsDNA into and through the RuvAB complex. HJ branch migration allows RuvC to scan DNA until it finds its consensus sequence, where it cleaves and resolves the cruciform DNA.</text>
</comment>
<feature type="region of interest" description="Domain I" evidence="6">
    <location>
        <begin position="1"/>
        <end position="64"/>
    </location>
</feature>
<evidence type="ECO:0000256" key="3">
    <source>
        <dbReference type="ARBA" id="ARBA00023125"/>
    </source>
</evidence>
<dbReference type="InterPro" id="IPR011114">
    <property type="entry name" value="RuvA_C"/>
</dbReference>
<evidence type="ECO:0000256" key="6">
    <source>
        <dbReference type="HAMAP-Rule" id="MF_00031"/>
    </source>
</evidence>
<dbReference type="NCBIfam" id="TIGR00084">
    <property type="entry name" value="ruvA"/>
    <property type="match status" value="1"/>
</dbReference>
<dbReference type="Gene3D" id="2.40.50.140">
    <property type="entry name" value="Nucleic acid-binding proteins"/>
    <property type="match status" value="1"/>
</dbReference>
<keyword evidence="1 6" id="KW-0963">Cytoplasm</keyword>
<dbReference type="Pfam" id="PF07499">
    <property type="entry name" value="RuvA_C"/>
    <property type="match status" value="1"/>
</dbReference>
<keyword evidence="4 6" id="KW-0233">DNA recombination</keyword>
<comment type="subunit">
    <text evidence="6">Homotetramer. Forms an RuvA(8)-RuvB(12)-Holliday junction (HJ) complex. HJ DNA is sandwiched between 2 RuvA tetramers; dsDNA enters through RuvA and exits via RuvB. An RuvB hexamer assembles on each DNA strand where it exits the tetramer. Each RuvB hexamer is contacted by two RuvA subunits (via domain III) on 2 adjacent RuvB subunits; this complex drives branch migration. In the full resolvosome a probable DNA-RuvA(4)-RuvB(12)-RuvC(2) complex forms which resolves the HJ.</text>
</comment>
<dbReference type="SUPFAM" id="SSF46929">
    <property type="entry name" value="DNA helicase RuvA subunit, C-terminal domain"/>
    <property type="match status" value="1"/>
</dbReference>
<dbReference type="InterPro" id="IPR010994">
    <property type="entry name" value="RuvA_2-like"/>
</dbReference>
<keyword evidence="3 6" id="KW-0238">DNA-binding</keyword>
<feature type="domain" description="Helix-hairpin-helix DNA-binding motif class 1" evidence="7">
    <location>
        <begin position="73"/>
        <end position="92"/>
    </location>
</feature>
<dbReference type="InterPro" id="IPR003583">
    <property type="entry name" value="Hlx-hairpin-Hlx_DNA-bd_motif"/>
</dbReference>
<comment type="domain">
    <text evidence="6">Has three domains with a flexible linker between the domains II and III and assumes an 'L' shape. Domain III is highly mobile and contacts RuvB.</text>
</comment>
<evidence type="ECO:0000256" key="1">
    <source>
        <dbReference type="ARBA" id="ARBA00022490"/>
    </source>
</evidence>
<dbReference type="Gene3D" id="1.10.8.10">
    <property type="entry name" value="DNA helicase RuvA subunit, C-terminal domain"/>
    <property type="match status" value="1"/>
</dbReference>
<dbReference type="EMBL" id="JBBMRA010000012">
    <property type="protein sequence ID" value="MEM5537232.1"/>
    <property type="molecule type" value="Genomic_DNA"/>
</dbReference>
<keyword evidence="5 6" id="KW-0234">DNA repair</keyword>
<protein>
    <recommendedName>
        <fullName evidence="6">Holliday junction branch migration complex subunit RuvA</fullName>
    </recommendedName>
</protein>
<dbReference type="CDD" id="cd14332">
    <property type="entry name" value="UBA_RuvA_C"/>
    <property type="match status" value="1"/>
</dbReference>
<evidence type="ECO:0000259" key="7">
    <source>
        <dbReference type="SMART" id="SM00278"/>
    </source>
</evidence>
<comment type="subcellular location">
    <subcellularLocation>
        <location evidence="6">Cytoplasm</location>
    </subcellularLocation>
</comment>
<accession>A0ABU9TU84</accession>
<comment type="caution">
    <text evidence="6">Lacks conserved residue(s) required for the propagation of feature annotation.</text>
</comment>
<proteinExistence type="inferred from homology"/>
<dbReference type="InterPro" id="IPR013849">
    <property type="entry name" value="DNA_helicase_Holl-junc_RuvA_I"/>
</dbReference>
<dbReference type="Pfam" id="PF01330">
    <property type="entry name" value="RuvA_N"/>
    <property type="match status" value="1"/>
</dbReference>
<dbReference type="SUPFAM" id="SSF50249">
    <property type="entry name" value="Nucleic acid-binding proteins"/>
    <property type="match status" value="1"/>
</dbReference>
<reference evidence="8 9" key="1">
    <citation type="submission" date="2024-03" db="EMBL/GenBank/DDBJ databases">
        <title>Community enrichment and isolation of bacterial strains for fucoidan degradation.</title>
        <authorList>
            <person name="Sichert A."/>
        </authorList>
    </citation>
    <scope>NUCLEOTIDE SEQUENCE [LARGE SCALE GENOMIC DNA]</scope>
    <source>
        <strain evidence="8 9">AS76</strain>
    </source>
</reference>
<dbReference type="GO" id="GO:0016787">
    <property type="term" value="F:hydrolase activity"/>
    <property type="evidence" value="ECO:0007669"/>
    <property type="project" value="UniProtKB-KW"/>
</dbReference>
<dbReference type="InterPro" id="IPR012340">
    <property type="entry name" value="NA-bd_OB-fold"/>
</dbReference>
<dbReference type="Gene3D" id="1.10.150.20">
    <property type="entry name" value="5' to 3' exonuclease, C-terminal subdomain"/>
    <property type="match status" value="1"/>
</dbReference>
<evidence type="ECO:0000313" key="9">
    <source>
        <dbReference type="Proteomes" id="UP001449225"/>
    </source>
</evidence>
<sequence>MIGRLKGELIEKRPPQLVIDVNGVGYEVEASMNTFYRLPECGSQLVLFTHFVTREDAQLLYGFYEREERTLFRTLIKANGVGPKLAITILSGISTAEFVRCVNDGDTASLVKLPGVGKKTAERLIVEMKDKIQALGLESSSEFQLSAADGPDMAAFEPVADSRSEAESALIALGYKPVQATKSVEQAAKALGATSSSEELIRYALRAMVG</sequence>
<evidence type="ECO:0000256" key="2">
    <source>
        <dbReference type="ARBA" id="ARBA00022763"/>
    </source>
</evidence>